<dbReference type="InterPro" id="IPR013249">
    <property type="entry name" value="RNA_pol_sigma70_r4_t2"/>
</dbReference>
<dbReference type="Pfam" id="PF08281">
    <property type="entry name" value="Sigma70_r4_2"/>
    <property type="match status" value="1"/>
</dbReference>
<proteinExistence type="inferred from homology"/>
<keyword evidence="8" id="KW-1185">Reference proteome</keyword>
<dbReference type="RefSeq" id="WP_090975144.1">
    <property type="nucleotide sequence ID" value="NZ_FOLL01000030.1"/>
</dbReference>
<evidence type="ECO:0000313" key="8">
    <source>
        <dbReference type="Proteomes" id="UP000199577"/>
    </source>
</evidence>
<evidence type="ECO:0000313" key="7">
    <source>
        <dbReference type="EMBL" id="SFC81585.1"/>
    </source>
</evidence>
<dbReference type="Proteomes" id="UP000199577">
    <property type="component" value="Unassembled WGS sequence"/>
</dbReference>
<dbReference type="STRING" id="623281.SAMN05421747_13024"/>
<evidence type="ECO:0000259" key="5">
    <source>
        <dbReference type="Pfam" id="PF04542"/>
    </source>
</evidence>
<keyword evidence="3" id="KW-0731">Sigma factor</keyword>
<feature type="domain" description="RNA polymerase sigma-70 region 2" evidence="5">
    <location>
        <begin position="32"/>
        <end position="95"/>
    </location>
</feature>
<dbReference type="Gene3D" id="1.10.10.10">
    <property type="entry name" value="Winged helix-like DNA-binding domain superfamily/Winged helix DNA-binding domain"/>
    <property type="match status" value="1"/>
</dbReference>
<dbReference type="GO" id="GO:0016987">
    <property type="term" value="F:sigma factor activity"/>
    <property type="evidence" value="ECO:0007669"/>
    <property type="project" value="UniProtKB-KW"/>
</dbReference>
<dbReference type="EMBL" id="FOLL01000030">
    <property type="protein sequence ID" value="SFC81585.1"/>
    <property type="molecule type" value="Genomic_DNA"/>
</dbReference>
<dbReference type="InterPro" id="IPR014284">
    <property type="entry name" value="RNA_pol_sigma-70_dom"/>
</dbReference>
<keyword evidence="2" id="KW-0805">Transcription regulation</keyword>
<dbReference type="AlphaFoldDB" id="A0A1I1M8N1"/>
<reference evidence="7 8" key="1">
    <citation type="submission" date="2016-10" db="EMBL/GenBank/DDBJ databases">
        <authorList>
            <person name="de Groot N.N."/>
        </authorList>
    </citation>
    <scope>NUCLEOTIDE SEQUENCE [LARGE SCALE GENOMIC DNA]</scope>
    <source>
        <strain evidence="7 8">DSM 22900</strain>
    </source>
</reference>
<sequence length="203" mass="23833">MHQVPQKAKTEINGFIRKWLEGNELAFNAILDYYYRPLLASSRQMVSNAEDAEELVMNAFLKIWQHKHRLADVRKFDDYLFGILRQEIVARSRKHVMATENIDELPLNAIGMVDHPELTLKELQARYQAALEKLTPRQREVFLYSREQDMSQQEIARRTGMSVHTVNNHMTSALKAFRREMNEYPDTLIVILLTSPYTLTFFC</sequence>
<protein>
    <submittedName>
        <fullName evidence="7">RNA polymerase sigma-70 factor, ECF subfamily</fullName>
    </submittedName>
</protein>
<dbReference type="Gene3D" id="1.10.1740.10">
    <property type="match status" value="1"/>
</dbReference>
<dbReference type="GO" id="GO:0006352">
    <property type="term" value="P:DNA-templated transcription initiation"/>
    <property type="evidence" value="ECO:0007669"/>
    <property type="project" value="InterPro"/>
</dbReference>
<accession>A0A1I1M8N1</accession>
<evidence type="ECO:0000256" key="3">
    <source>
        <dbReference type="ARBA" id="ARBA00023082"/>
    </source>
</evidence>
<dbReference type="InterPro" id="IPR036388">
    <property type="entry name" value="WH-like_DNA-bd_sf"/>
</dbReference>
<dbReference type="CDD" id="cd06171">
    <property type="entry name" value="Sigma70_r4"/>
    <property type="match status" value="1"/>
</dbReference>
<keyword evidence="4" id="KW-0804">Transcription</keyword>
<dbReference type="SUPFAM" id="SSF88946">
    <property type="entry name" value="Sigma2 domain of RNA polymerase sigma factors"/>
    <property type="match status" value="1"/>
</dbReference>
<organism evidence="7 8">
    <name type="scientific">Parapedobacter composti</name>
    <dbReference type="NCBI Taxonomy" id="623281"/>
    <lineage>
        <taxon>Bacteria</taxon>
        <taxon>Pseudomonadati</taxon>
        <taxon>Bacteroidota</taxon>
        <taxon>Sphingobacteriia</taxon>
        <taxon>Sphingobacteriales</taxon>
        <taxon>Sphingobacteriaceae</taxon>
        <taxon>Parapedobacter</taxon>
    </lineage>
</organism>
<dbReference type="Pfam" id="PF04542">
    <property type="entry name" value="Sigma70_r2"/>
    <property type="match status" value="1"/>
</dbReference>
<dbReference type="PANTHER" id="PTHR43133:SF46">
    <property type="entry name" value="RNA POLYMERASE SIGMA-70 FACTOR ECF SUBFAMILY"/>
    <property type="match status" value="1"/>
</dbReference>
<dbReference type="InterPro" id="IPR013324">
    <property type="entry name" value="RNA_pol_sigma_r3/r4-like"/>
</dbReference>
<dbReference type="PANTHER" id="PTHR43133">
    <property type="entry name" value="RNA POLYMERASE ECF-TYPE SIGMA FACTO"/>
    <property type="match status" value="1"/>
</dbReference>
<gene>
    <name evidence="7" type="ORF">SAMN05421747_13024</name>
</gene>
<dbReference type="InterPro" id="IPR007627">
    <property type="entry name" value="RNA_pol_sigma70_r2"/>
</dbReference>
<evidence type="ECO:0000256" key="4">
    <source>
        <dbReference type="ARBA" id="ARBA00023163"/>
    </source>
</evidence>
<feature type="domain" description="RNA polymerase sigma factor 70 region 4 type 2" evidence="6">
    <location>
        <begin position="126"/>
        <end position="176"/>
    </location>
</feature>
<dbReference type="InterPro" id="IPR039425">
    <property type="entry name" value="RNA_pol_sigma-70-like"/>
</dbReference>
<dbReference type="NCBIfam" id="TIGR02937">
    <property type="entry name" value="sigma70-ECF"/>
    <property type="match status" value="1"/>
</dbReference>
<evidence type="ECO:0000256" key="1">
    <source>
        <dbReference type="ARBA" id="ARBA00010641"/>
    </source>
</evidence>
<dbReference type="GO" id="GO:0003677">
    <property type="term" value="F:DNA binding"/>
    <property type="evidence" value="ECO:0007669"/>
    <property type="project" value="InterPro"/>
</dbReference>
<name>A0A1I1M8N1_9SPHI</name>
<dbReference type="OrthoDB" id="711087at2"/>
<dbReference type="InterPro" id="IPR013325">
    <property type="entry name" value="RNA_pol_sigma_r2"/>
</dbReference>
<comment type="similarity">
    <text evidence="1">Belongs to the sigma-70 factor family. ECF subfamily.</text>
</comment>
<evidence type="ECO:0000259" key="6">
    <source>
        <dbReference type="Pfam" id="PF08281"/>
    </source>
</evidence>
<evidence type="ECO:0000256" key="2">
    <source>
        <dbReference type="ARBA" id="ARBA00023015"/>
    </source>
</evidence>
<dbReference type="SUPFAM" id="SSF88659">
    <property type="entry name" value="Sigma3 and sigma4 domains of RNA polymerase sigma factors"/>
    <property type="match status" value="1"/>
</dbReference>